<dbReference type="Pfam" id="PF02465">
    <property type="entry name" value="FliD_N"/>
    <property type="match status" value="1"/>
</dbReference>
<feature type="domain" description="Flagellar hook-associated protein 2 C-terminal" evidence="7">
    <location>
        <begin position="251"/>
        <end position="466"/>
    </location>
</feature>
<keyword evidence="4 5" id="KW-0975">Bacterial flagellum</keyword>
<dbReference type="OrthoDB" id="9810816at2"/>
<evidence type="ECO:0000313" key="9">
    <source>
        <dbReference type="Proteomes" id="UP000274139"/>
    </source>
</evidence>
<keyword evidence="3" id="KW-0175">Coiled coil</keyword>
<dbReference type="GO" id="GO:0009424">
    <property type="term" value="C:bacterial-type flagellum hook"/>
    <property type="evidence" value="ECO:0007669"/>
    <property type="project" value="UniProtKB-UniRule"/>
</dbReference>
<dbReference type="InterPro" id="IPR010809">
    <property type="entry name" value="FliD_C"/>
</dbReference>
<keyword evidence="9" id="KW-1185">Reference proteome</keyword>
<keyword evidence="8" id="KW-0969">Cilium</keyword>
<dbReference type="AlphaFoldDB" id="A0A454JKU6"/>
<dbReference type="GO" id="GO:0071973">
    <property type="term" value="P:bacterial-type flagellum-dependent cell motility"/>
    <property type="evidence" value="ECO:0007669"/>
    <property type="project" value="TreeGrafter"/>
</dbReference>
<keyword evidence="8" id="KW-0282">Flagellum</keyword>
<dbReference type="Proteomes" id="UP000274139">
    <property type="component" value="Unassembled WGS sequence"/>
</dbReference>
<dbReference type="PANTHER" id="PTHR30288:SF0">
    <property type="entry name" value="FLAGELLAR HOOK-ASSOCIATED PROTEIN 2"/>
    <property type="match status" value="1"/>
</dbReference>
<protein>
    <recommendedName>
        <fullName evidence="5">Flagellar hook-associated protein 2</fullName>
        <shortName evidence="5">HAP2</shortName>
    </recommendedName>
    <alternativeName>
        <fullName evidence="5">Flagellar cap protein</fullName>
    </alternativeName>
</protein>
<feature type="domain" description="Flagellar hook-associated protein 2 N-terminal" evidence="6">
    <location>
        <begin position="13"/>
        <end position="105"/>
    </location>
</feature>
<dbReference type="Pfam" id="PF07195">
    <property type="entry name" value="FliD_C"/>
    <property type="match status" value="1"/>
</dbReference>
<dbReference type="RefSeq" id="WP_103523924.1">
    <property type="nucleotide sequence ID" value="NZ_JAIZDC010000001.1"/>
</dbReference>
<accession>A0A454JKU6</accession>
<evidence type="ECO:0000259" key="7">
    <source>
        <dbReference type="Pfam" id="PF07195"/>
    </source>
</evidence>
<evidence type="ECO:0000256" key="3">
    <source>
        <dbReference type="ARBA" id="ARBA00023054"/>
    </source>
</evidence>
<dbReference type="InterPro" id="IPR040026">
    <property type="entry name" value="FliD"/>
</dbReference>
<organism evidence="8 9">
    <name type="scientific">Aquitalea palustris</name>
    <dbReference type="NCBI Taxonomy" id="2480983"/>
    <lineage>
        <taxon>Bacteria</taxon>
        <taxon>Pseudomonadati</taxon>
        <taxon>Pseudomonadota</taxon>
        <taxon>Betaproteobacteria</taxon>
        <taxon>Neisseriales</taxon>
        <taxon>Chromobacteriaceae</taxon>
        <taxon>Aquitalea</taxon>
    </lineage>
</organism>
<evidence type="ECO:0000313" key="8">
    <source>
        <dbReference type="EMBL" id="RMC99908.1"/>
    </source>
</evidence>
<evidence type="ECO:0000259" key="6">
    <source>
        <dbReference type="Pfam" id="PF02465"/>
    </source>
</evidence>
<sequence length="480" mass="48793">MSSASITTSAGPLDVQNIVSQLMTVEKQPLATSQSKLSSFNSKLSDIGQVSSAISGLQTAVSGLSSGAFLHTIKTSSSDATVATVESNGSGAAGNYLLDVQELAKPRQLVFDTTADGQAITSTSSALADVPDSLTFEVGGSSTTVQLRDAASTAVSDSTGTTGTATAVTTPASVSLQNIADKINGANASVNASIVQYKGSYSLVIASAQSGSDNAFSVTAGGSDSSLESSSTNTLAGLQQSDNAISESNDASDAALTVNGVYVSSSSNTVSDVISGASISLQKTGEATISLAQDSSSIASKLQGFVDAYNKVQGAINTASAGNMKGDAALNSIRNQLSAVLQTPVSGADPLTSYAYLSQVGIAIQKDGTLSLDQTAFNKALSSQPAAVANLFGNSSNTGFADRFNTTINNLLGPAGIIVTKQNDLNQNVTDETNHQSQLQTKMSDKQANYLHQYTTLNTTLSKMQQSTSNLSGLLKSSGN</sequence>
<dbReference type="PANTHER" id="PTHR30288">
    <property type="entry name" value="FLAGELLAR CAP/ASSEMBLY PROTEIN FLID"/>
    <property type="match status" value="1"/>
</dbReference>
<keyword evidence="8" id="KW-0966">Cell projection</keyword>
<dbReference type="EMBL" id="RFAR01000021">
    <property type="protein sequence ID" value="RMC99908.1"/>
    <property type="molecule type" value="Genomic_DNA"/>
</dbReference>
<comment type="similarity">
    <text evidence="1 5">Belongs to the FliD family.</text>
</comment>
<evidence type="ECO:0000256" key="5">
    <source>
        <dbReference type="RuleBase" id="RU362066"/>
    </source>
</evidence>
<comment type="subcellular location">
    <subcellularLocation>
        <location evidence="5">Secreted</location>
    </subcellularLocation>
    <subcellularLocation>
        <location evidence="5">Bacterial flagellum</location>
    </subcellularLocation>
</comment>
<dbReference type="GO" id="GO:0007155">
    <property type="term" value="P:cell adhesion"/>
    <property type="evidence" value="ECO:0007669"/>
    <property type="project" value="InterPro"/>
</dbReference>
<evidence type="ECO:0000256" key="1">
    <source>
        <dbReference type="ARBA" id="ARBA00009764"/>
    </source>
</evidence>
<dbReference type="GO" id="GO:0005576">
    <property type="term" value="C:extracellular region"/>
    <property type="evidence" value="ECO:0007669"/>
    <property type="project" value="UniProtKB-SubCell"/>
</dbReference>
<comment type="function">
    <text evidence="5">Required for morphogenesis and for the elongation of the flagellar filament by facilitating polymerization of the flagellin monomers at the tip of growing filament. Forms a capping structure, which prevents flagellin subunits (transported through the central channel of the flagellum) from leaking out without polymerization at the distal end.</text>
</comment>
<evidence type="ECO:0000256" key="2">
    <source>
        <dbReference type="ARBA" id="ARBA00011255"/>
    </source>
</evidence>
<proteinExistence type="inferred from homology"/>
<name>A0A454JKU6_9NEIS</name>
<comment type="caution">
    <text evidence="8">The sequence shown here is derived from an EMBL/GenBank/DDBJ whole genome shotgun (WGS) entry which is preliminary data.</text>
</comment>
<reference evidence="8 9" key="1">
    <citation type="submission" date="2018-10" db="EMBL/GenBank/DDBJ databases">
        <title>Draft genome sequence of Aquitalea MWU14-2217 isolated from a wild cranberry bog in Provincetown, Massachusetts.</title>
        <authorList>
            <person name="Ebadzadsahrai G."/>
            <person name="Soby S."/>
        </authorList>
    </citation>
    <scope>NUCLEOTIDE SEQUENCE [LARGE SCALE GENOMIC DNA]</scope>
    <source>
        <strain evidence="8 9">MWU14-2217</strain>
    </source>
</reference>
<keyword evidence="5" id="KW-0964">Secreted</keyword>
<dbReference type="GO" id="GO:0009421">
    <property type="term" value="C:bacterial-type flagellum filament cap"/>
    <property type="evidence" value="ECO:0007669"/>
    <property type="project" value="InterPro"/>
</dbReference>
<dbReference type="InterPro" id="IPR003481">
    <property type="entry name" value="FliD_N"/>
</dbReference>
<evidence type="ECO:0000256" key="4">
    <source>
        <dbReference type="ARBA" id="ARBA00023143"/>
    </source>
</evidence>
<comment type="subunit">
    <text evidence="2 5">Homopentamer.</text>
</comment>
<gene>
    <name evidence="8" type="ORF">EAY64_06265</name>
</gene>